<dbReference type="PANTHER" id="PTHR42208">
    <property type="entry name" value="HEAVY METAL TRANSPORTER-RELATED"/>
    <property type="match status" value="1"/>
</dbReference>
<keyword evidence="1" id="KW-1133">Transmembrane helix</keyword>
<feature type="transmembrane region" description="Helical" evidence="1">
    <location>
        <begin position="55"/>
        <end position="72"/>
    </location>
</feature>
<feature type="transmembrane region" description="Helical" evidence="1">
    <location>
        <begin position="164"/>
        <end position="183"/>
    </location>
</feature>
<dbReference type="Pfam" id="PF13386">
    <property type="entry name" value="DsbD_2"/>
    <property type="match status" value="1"/>
</dbReference>
<feature type="transmembrane region" description="Helical" evidence="1">
    <location>
        <begin position="195"/>
        <end position="219"/>
    </location>
</feature>
<proteinExistence type="predicted"/>
<dbReference type="EMBL" id="WKJJ01000002">
    <property type="protein sequence ID" value="MRV70936.1"/>
    <property type="molecule type" value="Genomic_DNA"/>
</dbReference>
<protein>
    <submittedName>
        <fullName evidence="3">Sulfite exporter TauE/SafE family protein</fullName>
    </submittedName>
</protein>
<keyword evidence="4" id="KW-1185">Reference proteome</keyword>
<organism evidence="3 4">
    <name type="scientific">Pseudoduganella rivuli</name>
    <dbReference type="NCBI Taxonomy" id="2666085"/>
    <lineage>
        <taxon>Bacteria</taxon>
        <taxon>Pseudomonadati</taxon>
        <taxon>Pseudomonadota</taxon>
        <taxon>Betaproteobacteria</taxon>
        <taxon>Burkholderiales</taxon>
        <taxon>Oxalobacteraceae</taxon>
        <taxon>Telluria group</taxon>
        <taxon>Pseudoduganella</taxon>
    </lineage>
</organism>
<dbReference type="InterPro" id="IPR039447">
    <property type="entry name" value="UreH-like_TM_dom"/>
</dbReference>
<feature type="transmembrane region" description="Helical" evidence="1">
    <location>
        <begin position="84"/>
        <end position="105"/>
    </location>
</feature>
<gene>
    <name evidence="3" type="ORF">GJ700_04280</name>
</gene>
<name>A0A7X2LR81_9BURK</name>
<feature type="transmembrane region" description="Helical" evidence="1">
    <location>
        <begin position="231"/>
        <end position="253"/>
    </location>
</feature>
<evidence type="ECO:0000259" key="2">
    <source>
        <dbReference type="Pfam" id="PF13386"/>
    </source>
</evidence>
<dbReference type="Proteomes" id="UP000446768">
    <property type="component" value="Unassembled WGS sequence"/>
</dbReference>
<dbReference type="RefSeq" id="WP_154371401.1">
    <property type="nucleotide sequence ID" value="NZ_WKJJ01000002.1"/>
</dbReference>
<evidence type="ECO:0000313" key="3">
    <source>
        <dbReference type="EMBL" id="MRV70936.1"/>
    </source>
</evidence>
<keyword evidence="1" id="KW-0812">Transmembrane</keyword>
<feature type="transmembrane region" description="Helical" evidence="1">
    <location>
        <begin position="111"/>
        <end position="131"/>
    </location>
</feature>
<accession>A0A7X2LR81</accession>
<dbReference type="AlphaFoldDB" id="A0A7X2LR81"/>
<evidence type="ECO:0000313" key="4">
    <source>
        <dbReference type="Proteomes" id="UP000446768"/>
    </source>
</evidence>
<evidence type="ECO:0000256" key="1">
    <source>
        <dbReference type="SAM" id="Phobius"/>
    </source>
</evidence>
<comment type="caution">
    <text evidence="3">The sequence shown here is derived from an EMBL/GenBank/DDBJ whole genome shotgun (WGS) entry which is preliminary data.</text>
</comment>
<feature type="domain" description="Urease accessory protein UreH-like transmembrane" evidence="2">
    <location>
        <begin position="6"/>
        <end position="242"/>
    </location>
</feature>
<keyword evidence="1" id="KW-0472">Membrane</keyword>
<reference evidence="3 4" key="1">
    <citation type="submission" date="2019-11" db="EMBL/GenBank/DDBJ databases">
        <title>Novel species isolated from a subtropical stream in China.</title>
        <authorList>
            <person name="Lu H."/>
        </authorList>
    </citation>
    <scope>NUCLEOTIDE SEQUENCE [LARGE SCALE GENOMIC DNA]</scope>
    <source>
        <strain evidence="3 4">FT92W</strain>
    </source>
</reference>
<dbReference type="PANTHER" id="PTHR42208:SF1">
    <property type="entry name" value="HEAVY METAL TRANSPORTER"/>
    <property type="match status" value="1"/>
</dbReference>
<sequence>MNLLPFFAAGLAASVHCVGMCGGIAATLGGAAARQQPADVADMAAPLVFHAHRAAATLHPAAAVSVVTLRLLRLASFNLGRIASYVMAGAAAGGLAEGVIGLAAIAPLQQAALVLANLMLLAAGLYLMNAWRGLAHIERLGQHVWRHAQPLLNSFLPMDTPVKALAAGALWGWLPCGLVYSMLVTAMLSGNGFDGAGIMLAFGLGTTPLLFAAGMSGMVLRHFLQRRAVRIACGSLVMAFGVLGLLRAAGVAIPGMPALHGWVDLLCIGGV</sequence>